<protein>
    <submittedName>
        <fullName evidence="1">Uncharacterized protein</fullName>
    </submittedName>
</protein>
<accession>A0A8T0TFB6</accession>
<gene>
    <name evidence="1" type="ORF">PVAP13_4KG005381</name>
</gene>
<keyword evidence="2" id="KW-1185">Reference proteome</keyword>
<feature type="non-terminal residue" evidence="1">
    <location>
        <position position="1"/>
    </location>
</feature>
<dbReference type="EMBL" id="CM029043">
    <property type="protein sequence ID" value="KAG2608927.1"/>
    <property type="molecule type" value="Genomic_DNA"/>
</dbReference>
<evidence type="ECO:0000313" key="2">
    <source>
        <dbReference type="Proteomes" id="UP000823388"/>
    </source>
</evidence>
<sequence>TDEHLFKECNISSRVWGSLHISIRNDSFRRPWETDPVNTLPKTVSVDMLLMLLWHIWKARNDLVFDRHDLSPTGIIRKTLRDIDTWSCRYKRVRPDVYVWRELL</sequence>
<dbReference type="Proteomes" id="UP000823388">
    <property type="component" value="Chromosome 4K"/>
</dbReference>
<dbReference type="AlphaFoldDB" id="A0A8T0TFB6"/>
<reference evidence="1" key="1">
    <citation type="submission" date="2020-05" db="EMBL/GenBank/DDBJ databases">
        <title>WGS assembly of Panicum virgatum.</title>
        <authorList>
            <person name="Lovell J.T."/>
            <person name="Jenkins J."/>
            <person name="Shu S."/>
            <person name="Juenger T.E."/>
            <person name="Schmutz J."/>
        </authorList>
    </citation>
    <scope>NUCLEOTIDE SEQUENCE</scope>
    <source>
        <strain evidence="1">AP13</strain>
    </source>
</reference>
<name>A0A8T0TFB6_PANVG</name>
<organism evidence="1 2">
    <name type="scientific">Panicum virgatum</name>
    <name type="common">Blackwell switchgrass</name>
    <dbReference type="NCBI Taxonomy" id="38727"/>
    <lineage>
        <taxon>Eukaryota</taxon>
        <taxon>Viridiplantae</taxon>
        <taxon>Streptophyta</taxon>
        <taxon>Embryophyta</taxon>
        <taxon>Tracheophyta</taxon>
        <taxon>Spermatophyta</taxon>
        <taxon>Magnoliopsida</taxon>
        <taxon>Liliopsida</taxon>
        <taxon>Poales</taxon>
        <taxon>Poaceae</taxon>
        <taxon>PACMAD clade</taxon>
        <taxon>Panicoideae</taxon>
        <taxon>Panicodae</taxon>
        <taxon>Paniceae</taxon>
        <taxon>Panicinae</taxon>
        <taxon>Panicum</taxon>
        <taxon>Panicum sect. Hiantes</taxon>
    </lineage>
</organism>
<proteinExistence type="predicted"/>
<feature type="non-terminal residue" evidence="1">
    <location>
        <position position="104"/>
    </location>
</feature>
<evidence type="ECO:0000313" key="1">
    <source>
        <dbReference type="EMBL" id="KAG2608927.1"/>
    </source>
</evidence>
<comment type="caution">
    <text evidence="1">The sequence shown here is derived from an EMBL/GenBank/DDBJ whole genome shotgun (WGS) entry which is preliminary data.</text>
</comment>